<keyword evidence="2" id="KW-0805">Transcription regulation</keyword>
<dbReference type="PROSITE" id="PS50931">
    <property type="entry name" value="HTH_LYSR"/>
    <property type="match status" value="1"/>
</dbReference>
<comment type="similarity">
    <text evidence="1">Belongs to the LysR transcriptional regulatory family.</text>
</comment>
<dbReference type="PANTHER" id="PTHR30346">
    <property type="entry name" value="TRANSCRIPTIONAL DUAL REGULATOR HCAR-RELATED"/>
    <property type="match status" value="1"/>
</dbReference>
<dbReference type="Pfam" id="PF03466">
    <property type="entry name" value="LysR_substrate"/>
    <property type="match status" value="1"/>
</dbReference>
<dbReference type="GO" id="GO:0032993">
    <property type="term" value="C:protein-DNA complex"/>
    <property type="evidence" value="ECO:0007669"/>
    <property type="project" value="TreeGrafter"/>
</dbReference>
<feature type="domain" description="HTH lysR-type" evidence="6">
    <location>
        <begin position="3"/>
        <end position="60"/>
    </location>
</feature>
<evidence type="ECO:0000256" key="3">
    <source>
        <dbReference type="ARBA" id="ARBA00023125"/>
    </source>
</evidence>
<dbReference type="EMBL" id="CVRL01000025">
    <property type="protein sequence ID" value="CRL11265.1"/>
    <property type="molecule type" value="Genomic_DNA"/>
</dbReference>
<dbReference type="GO" id="GO:0003700">
    <property type="term" value="F:DNA-binding transcription factor activity"/>
    <property type="evidence" value="ECO:0007669"/>
    <property type="project" value="InterPro"/>
</dbReference>
<dbReference type="PRINTS" id="PR00039">
    <property type="entry name" value="HTHLYSR"/>
</dbReference>
<sequence length="310" mass="33402">MNFTLRQLSYFKSLSQHRNFGRAAEASHVSQPALSVQIRSLEEAMGGALVERRARDVILTPLGRQVLEMADTVLDAARSLDRLARDQGVGQRSLALGVIPTLAPYLLPGTLANLRARDVQLTVQVREARTERLLSLLQAGELDAAILALPSGAADLVEVELFTDRFLLAGSAGRLAQMEAGKAQLRPSDLRTEQLMLLEDGHCLTDQALEVCGMQRSAPGINMGAGSLGTLSRLVAAGFGLTLMPELAVRAECEAAQGLAVQRFPNPEPFRRIGLVRRRSSSGGEWFDQLADVVRDVGGAIVQDSRKVAS</sequence>
<gene>
    <name evidence="7" type="primary">oxyR_2</name>
    <name evidence="7" type="ORF">NIT7321_02118</name>
</gene>
<accession>A0A0H5DI91</accession>
<dbReference type="PANTHER" id="PTHR30346:SF26">
    <property type="entry name" value="HYDROGEN PEROXIDE-INDUCIBLE GENES ACTIVATOR"/>
    <property type="match status" value="1"/>
</dbReference>
<dbReference type="STRING" id="481446.NIT7645_01219"/>
<dbReference type="AlphaFoldDB" id="A0A0H5DI91"/>
<keyword evidence="8" id="KW-1185">Reference proteome</keyword>
<keyword evidence="3" id="KW-0238">DNA-binding</keyword>
<dbReference type="Proteomes" id="UP000043764">
    <property type="component" value="Unassembled WGS sequence"/>
</dbReference>
<dbReference type="InterPro" id="IPR036390">
    <property type="entry name" value="WH_DNA-bd_sf"/>
</dbReference>
<reference evidence="8" key="1">
    <citation type="submission" date="2015-05" db="EMBL/GenBank/DDBJ databases">
        <authorList>
            <person name="Rodrigo-Torres Lidia"/>
            <person name="Arahal R.David."/>
        </authorList>
    </citation>
    <scope>NUCLEOTIDE SEQUENCE [LARGE SCALE GENOMIC DNA]</scope>
    <source>
        <strain evidence="8">CECT 7321</strain>
    </source>
</reference>
<name>A0A0H5DI91_9RHOB</name>
<evidence type="ECO:0000256" key="2">
    <source>
        <dbReference type="ARBA" id="ARBA00023015"/>
    </source>
</evidence>
<keyword evidence="4" id="KW-0010">Activator</keyword>
<keyword evidence="5" id="KW-0804">Transcription</keyword>
<dbReference type="InterPro" id="IPR000847">
    <property type="entry name" value="LysR_HTH_N"/>
</dbReference>
<dbReference type="GO" id="GO:0003677">
    <property type="term" value="F:DNA binding"/>
    <property type="evidence" value="ECO:0007669"/>
    <property type="project" value="UniProtKB-KW"/>
</dbReference>
<dbReference type="SUPFAM" id="SSF53850">
    <property type="entry name" value="Periplasmic binding protein-like II"/>
    <property type="match status" value="1"/>
</dbReference>
<dbReference type="SUPFAM" id="SSF46785">
    <property type="entry name" value="Winged helix' DNA-binding domain"/>
    <property type="match status" value="1"/>
</dbReference>
<organism evidence="7 8">
    <name type="scientific">Phaeobacter italicus</name>
    <dbReference type="NCBI Taxonomy" id="481446"/>
    <lineage>
        <taxon>Bacteria</taxon>
        <taxon>Pseudomonadati</taxon>
        <taxon>Pseudomonadota</taxon>
        <taxon>Alphaproteobacteria</taxon>
        <taxon>Rhodobacterales</taxon>
        <taxon>Roseobacteraceae</taxon>
        <taxon>Phaeobacter</taxon>
    </lineage>
</organism>
<dbReference type="RefSeq" id="WP_050673433.1">
    <property type="nucleotide sequence ID" value="NZ_CVRL01000025.1"/>
</dbReference>
<evidence type="ECO:0000259" key="6">
    <source>
        <dbReference type="PROSITE" id="PS50931"/>
    </source>
</evidence>
<dbReference type="InterPro" id="IPR005119">
    <property type="entry name" value="LysR_subst-bd"/>
</dbReference>
<dbReference type="InterPro" id="IPR036388">
    <property type="entry name" value="WH-like_DNA-bd_sf"/>
</dbReference>
<evidence type="ECO:0000256" key="1">
    <source>
        <dbReference type="ARBA" id="ARBA00009437"/>
    </source>
</evidence>
<evidence type="ECO:0000256" key="5">
    <source>
        <dbReference type="ARBA" id="ARBA00023163"/>
    </source>
</evidence>
<dbReference type="CDD" id="cd08411">
    <property type="entry name" value="PBP2_OxyR"/>
    <property type="match status" value="1"/>
</dbReference>
<evidence type="ECO:0000256" key="4">
    <source>
        <dbReference type="ARBA" id="ARBA00023159"/>
    </source>
</evidence>
<dbReference type="Gene3D" id="1.10.10.10">
    <property type="entry name" value="Winged helix-like DNA-binding domain superfamily/Winged helix DNA-binding domain"/>
    <property type="match status" value="1"/>
</dbReference>
<dbReference type="Pfam" id="PF00126">
    <property type="entry name" value="HTH_1"/>
    <property type="match status" value="1"/>
</dbReference>
<evidence type="ECO:0000313" key="7">
    <source>
        <dbReference type="EMBL" id="CRL11265.1"/>
    </source>
</evidence>
<evidence type="ECO:0000313" key="8">
    <source>
        <dbReference type="Proteomes" id="UP000043764"/>
    </source>
</evidence>
<proteinExistence type="inferred from homology"/>
<dbReference type="FunFam" id="1.10.10.10:FF:000001">
    <property type="entry name" value="LysR family transcriptional regulator"/>
    <property type="match status" value="1"/>
</dbReference>
<dbReference type="Gene3D" id="3.40.190.10">
    <property type="entry name" value="Periplasmic binding protein-like II"/>
    <property type="match status" value="2"/>
</dbReference>
<protein>
    <submittedName>
        <fullName evidence="7">Morphology and auto-aggregation control protein</fullName>
    </submittedName>
</protein>